<dbReference type="AlphaFoldDB" id="A0AAD9Z4H8"/>
<dbReference type="GO" id="GO:0005524">
    <property type="term" value="F:ATP binding"/>
    <property type="evidence" value="ECO:0007669"/>
    <property type="project" value="InterPro"/>
</dbReference>
<feature type="domain" description="AAA+ ATPase" evidence="1">
    <location>
        <begin position="190"/>
        <end position="317"/>
    </location>
</feature>
<dbReference type="InterPro" id="IPR003593">
    <property type="entry name" value="AAA+_ATPase"/>
</dbReference>
<evidence type="ECO:0000313" key="2">
    <source>
        <dbReference type="EMBL" id="KAK3171319.1"/>
    </source>
</evidence>
<evidence type="ECO:0000313" key="3">
    <source>
        <dbReference type="Proteomes" id="UP001276659"/>
    </source>
</evidence>
<dbReference type="InterPro" id="IPR027417">
    <property type="entry name" value="P-loop_NTPase"/>
</dbReference>
<dbReference type="SMART" id="SM00382">
    <property type="entry name" value="AAA"/>
    <property type="match status" value="1"/>
</dbReference>
<dbReference type="PANTHER" id="PTHR46411:SF3">
    <property type="entry name" value="AAA+ ATPASE DOMAIN-CONTAINING PROTEIN"/>
    <property type="match status" value="1"/>
</dbReference>
<name>A0AAD9Z4H8_9LECA</name>
<dbReference type="EMBL" id="JASNWA010000008">
    <property type="protein sequence ID" value="KAK3171319.1"/>
    <property type="molecule type" value="Genomic_DNA"/>
</dbReference>
<protein>
    <recommendedName>
        <fullName evidence="1">AAA+ ATPase domain-containing protein</fullName>
    </recommendedName>
</protein>
<dbReference type="GO" id="GO:0016887">
    <property type="term" value="F:ATP hydrolysis activity"/>
    <property type="evidence" value="ECO:0007669"/>
    <property type="project" value="InterPro"/>
</dbReference>
<comment type="caution">
    <text evidence="2">The sequence shown here is derived from an EMBL/GenBank/DDBJ whole genome shotgun (WGS) entry which is preliminary data.</text>
</comment>
<dbReference type="Pfam" id="PF00004">
    <property type="entry name" value="AAA"/>
    <property type="match status" value="1"/>
</dbReference>
<dbReference type="CDD" id="cd19481">
    <property type="entry name" value="RecA-like_protease"/>
    <property type="match status" value="1"/>
</dbReference>
<dbReference type="InterPro" id="IPR003959">
    <property type="entry name" value="ATPase_AAA_core"/>
</dbReference>
<organism evidence="2 3">
    <name type="scientific">Lepraria neglecta</name>
    <dbReference type="NCBI Taxonomy" id="209136"/>
    <lineage>
        <taxon>Eukaryota</taxon>
        <taxon>Fungi</taxon>
        <taxon>Dikarya</taxon>
        <taxon>Ascomycota</taxon>
        <taxon>Pezizomycotina</taxon>
        <taxon>Lecanoromycetes</taxon>
        <taxon>OSLEUM clade</taxon>
        <taxon>Lecanoromycetidae</taxon>
        <taxon>Lecanorales</taxon>
        <taxon>Lecanorineae</taxon>
        <taxon>Stereocaulaceae</taxon>
        <taxon>Lepraria</taxon>
    </lineage>
</organism>
<accession>A0AAD9Z4H8</accession>
<gene>
    <name evidence="2" type="ORF">OEA41_003403</name>
</gene>
<reference evidence="2" key="1">
    <citation type="submission" date="2022-11" db="EMBL/GenBank/DDBJ databases">
        <title>Chromosomal genome sequence assembly and mating type (MAT) locus characterization of the leprose asexual lichenized fungus Lepraria neglecta (Nyl.) Erichsen.</title>
        <authorList>
            <person name="Allen J.L."/>
            <person name="Pfeffer B."/>
        </authorList>
    </citation>
    <scope>NUCLEOTIDE SEQUENCE</scope>
    <source>
        <strain evidence="2">Allen 5258</strain>
    </source>
</reference>
<dbReference type="PANTHER" id="PTHR46411">
    <property type="entry name" value="FAMILY ATPASE, PUTATIVE-RELATED"/>
    <property type="match status" value="1"/>
</dbReference>
<evidence type="ECO:0000259" key="1">
    <source>
        <dbReference type="SMART" id="SM00382"/>
    </source>
</evidence>
<keyword evidence="3" id="KW-1185">Reference proteome</keyword>
<sequence>MASSGKPDKKLDKKKPVLVERCIINHKGQHNHTEVDVKSQALCDILIEINKDVESLSLKKEPPFPAKPTFVTDLEVYQFDGVRKIQDLTVYPLEYAPNWARIKSDLIARGKKYVRMVGHTLWETSGPALREILIDRYQIDRSNFREVVWSNDPFDSIVISIKQKTLIHSLVKQHSSNPTGYDDVIQGKGRGLIGLLSGNPGCGKTLTVEAVAKVTNRPLYPVSAGELGTEPEKLNQQLTSILEISHKWSAILLLDEADVFLQERDAKDVARNALVSIFLRQLEYYQGILILTSNRIANCDPTFDSRIHFSIHYPDLDAKARKTIWKTFIQKAHASAGTTSNFKDEDVTKLAKQETREKKQTLDVSHIEFVLEVVEAWNVAKAQK</sequence>
<proteinExistence type="predicted"/>
<dbReference type="Proteomes" id="UP001276659">
    <property type="component" value="Unassembled WGS sequence"/>
</dbReference>
<dbReference type="SUPFAM" id="SSF52540">
    <property type="entry name" value="P-loop containing nucleoside triphosphate hydrolases"/>
    <property type="match status" value="1"/>
</dbReference>
<dbReference type="Gene3D" id="3.40.50.300">
    <property type="entry name" value="P-loop containing nucleotide triphosphate hydrolases"/>
    <property type="match status" value="1"/>
</dbReference>